<dbReference type="SUPFAM" id="SSF75005">
    <property type="entry name" value="Arabinanase/levansucrase/invertase"/>
    <property type="match status" value="1"/>
</dbReference>
<protein>
    <recommendedName>
        <fullName evidence="9">Glycoside hydrolase family 43 protein</fullName>
    </recommendedName>
</protein>
<keyword evidence="4 5" id="KW-0326">Glycosidase</keyword>
<evidence type="ECO:0000256" key="4">
    <source>
        <dbReference type="ARBA" id="ARBA00023295"/>
    </source>
</evidence>
<proteinExistence type="inferred from homology"/>
<dbReference type="InterPro" id="IPR023296">
    <property type="entry name" value="Glyco_hydro_beta-prop_sf"/>
</dbReference>
<evidence type="ECO:0000256" key="5">
    <source>
        <dbReference type="RuleBase" id="RU361187"/>
    </source>
</evidence>
<evidence type="ECO:0000256" key="1">
    <source>
        <dbReference type="ARBA" id="ARBA00009865"/>
    </source>
</evidence>
<evidence type="ECO:0000256" key="3">
    <source>
        <dbReference type="ARBA" id="ARBA00022801"/>
    </source>
</evidence>
<dbReference type="EMBL" id="JAKLMC020000011">
    <property type="protein sequence ID" value="KAK5953518.1"/>
    <property type="molecule type" value="Genomic_DNA"/>
</dbReference>
<keyword evidence="8" id="KW-1185">Reference proteome</keyword>
<dbReference type="Proteomes" id="UP001316803">
    <property type="component" value="Unassembled WGS sequence"/>
</dbReference>
<dbReference type="GO" id="GO:0005975">
    <property type="term" value="P:carbohydrate metabolic process"/>
    <property type="evidence" value="ECO:0007669"/>
    <property type="project" value="InterPro"/>
</dbReference>
<dbReference type="PANTHER" id="PTHR43817">
    <property type="entry name" value="GLYCOSYL HYDROLASE"/>
    <property type="match status" value="1"/>
</dbReference>
<keyword evidence="2 6" id="KW-0732">Signal</keyword>
<evidence type="ECO:0000313" key="8">
    <source>
        <dbReference type="Proteomes" id="UP001316803"/>
    </source>
</evidence>
<feature type="signal peptide" evidence="6">
    <location>
        <begin position="1"/>
        <end position="19"/>
    </location>
</feature>
<dbReference type="GO" id="GO:0004553">
    <property type="term" value="F:hydrolase activity, hydrolyzing O-glycosyl compounds"/>
    <property type="evidence" value="ECO:0007669"/>
    <property type="project" value="InterPro"/>
</dbReference>
<dbReference type="PANTHER" id="PTHR43817:SF1">
    <property type="entry name" value="HYDROLASE, FAMILY 43, PUTATIVE (AFU_ORTHOLOGUE AFUA_3G01660)-RELATED"/>
    <property type="match status" value="1"/>
</dbReference>
<evidence type="ECO:0008006" key="9">
    <source>
        <dbReference type="Google" id="ProtNLM"/>
    </source>
</evidence>
<gene>
    <name evidence="7" type="ORF">OHC33_005462</name>
</gene>
<evidence type="ECO:0000313" key="7">
    <source>
        <dbReference type="EMBL" id="KAK5953518.1"/>
    </source>
</evidence>
<comment type="caution">
    <text evidence="7">The sequence shown here is derived from an EMBL/GenBank/DDBJ whole genome shotgun (WGS) entry which is preliminary data.</text>
</comment>
<dbReference type="CDD" id="cd18820">
    <property type="entry name" value="GH43_LbAraf43-like"/>
    <property type="match status" value="1"/>
</dbReference>
<dbReference type="Pfam" id="PF04616">
    <property type="entry name" value="Glyco_hydro_43"/>
    <property type="match status" value="1"/>
</dbReference>
<keyword evidence="3 5" id="KW-0378">Hydrolase</keyword>
<dbReference type="Gene3D" id="2.115.10.20">
    <property type="entry name" value="Glycosyl hydrolase domain, family 43"/>
    <property type="match status" value="1"/>
</dbReference>
<evidence type="ECO:0000256" key="2">
    <source>
        <dbReference type="ARBA" id="ARBA00022729"/>
    </source>
</evidence>
<organism evidence="7 8">
    <name type="scientific">Knufia fluminis</name>
    <dbReference type="NCBI Taxonomy" id="191047"/>
    <lineage>
        <taxon>Eukaryota</taxon>
        <taxon>Fungi</taxon>
        <taxon>Dikarya</taxon>
        <taxon>Ascomycota</taxon>
        <taxon>Pezizomycotina</taxon>
        <taxon>Eurotiomycetes</taxon>
        <taxon>Chaetothyriomycetidae</taxon>
        <taxon>Chaetothyriales</taxon>
        <taxon>Trichomeriaceae</taxon>
        <taxon>Knufia</taxon>
    </lineage>
</organism>
<name>A0AAN8EW64_9EURO</name>
<accession>A0AAN8EW64</accession>
<dbReference type="InterPro" id="IPR006710">
    <property type="entry name" value="Glyco_hydro_43"/>
</dbReference>
<reference evidence="7 8" key="1">
    <citation type="submission" date="2022-12" db="EMBL/GenBank/DDBJ databases">
        <title>Genomic features and morphological characterization of a novel Knufia sp. strain isolated from spacecraft assembly facility.</title>
        <authorList>
            <person name="Teixeira M."/>
            <person name="Chander A.M."/>
            <person name="Stajich J.E."/>
            <person name="Venkateswaran K."/>
        </authorList>
    </citation>
    <scope>NUCLEOTIDE SEQUENCE [LARGE SCALE GENOMIC DNA]</scope>
    <source>
        <strain evidence="7 8">FJI-L2-BK-P2</strain>
    </source>
</reference>
<dbReference type="AlphaFoldDB" id="A0AAN8EW64"/>
<feature type="chain" id="PRO_5043023622" description="Glycoside hydrolase family 43 protein" evidence="6">
    <location>
        <begin position="20"/>
        <end position="394"/>
    </location>
</feature>
<evidence type="ECO:0000256" key="6">
    <source>
        <dbReference type="SAM" id="SignalP"/>
    </source>
</evidence>
<sequence length="394" mass="45032">MHSLSIFTVLTSFSSCVLGQWSTWGPPNPSPVQPSSSSISSTPVYSSDATTYTNPVLEEVGADPWVVRSGDYYYITYTTQDNVTLLRSSILTDWNSAEVKLVFSPPENTSYTYSNWAPEVHYFEQYQKWYFIYTADVDPDHPSPQQDMLCDYTCPAVNHRMFALESSGSDIWESEYSMKAELNTYDQFAIDGTYFQHADKLYHIYSCWYTNQTSWPAMLCISEMSNPWTVSSPLSERLIISKPDQPWEKTPYNRTINDRLSSNEGPEQLTNPYTNQTFVIYSAARSDNRNYCLGLIELVGDNPLDINSWDKNEAGCVFYENPDEEVYGVGHASFVQSPDESEWWIVYHGMEDYLEGWSARTIRAQQFTWDETTGWPVFPRPGIGPYDVPSGQGS</sequence>
<comment type="similarity">
    <text evidence="1 5">Belongs to the glycosyl hydrolase 43 family.</text>
</comment>